<accession>A0A1C7D851</accession>
<dbReference type="CDD" id="cd00636">
    <property type="entry name" value="TroA-like"/>
    <property type="match status" value="1"/>
</dbReference>
<dbReference type="STRING" id="645517.A6F65_01354"/>
<feature type="domain" description="Fe/B12 periplasmic-binding" evidence="1">
    <location>
        <begin position="32"/>
        <end position="224"/>
    </location>
</feature>
<name>A0A1C7D851_9SPHN</name>
<gene>
    <name evidence="2" type="ORF">A6F65_01354</name>
</gene>
<dbReference type="PATRIC" id="fig|645517.4.peg.1348"/>
<organism evidence="2 3">
    <name type="scientific">Paraurantiacibacter namhicola</name>
    <dbReference type="NCBI Taxonomy" id="645517"/>
    <lineage>
        <taxon>Bacteria</taxon>
        <taxon>Pseudomonadati</taxon>
        <taxon>Pseudomonadota</taxon>
        <taxon>Alphaproteobacteria</taxon>
        <taxon>Sphingomonadales</taxon>
        <taxon>Erythrobacteraceae</taxon>
        <taxon>Paraurantiacibacter</taxon>
    </lineage>
</organism>
<dbReference type="SUPFAM" id="SSF53807">
    <property type="entry name" value="Helical backbone' metal receptor"/>
    <property type="match status" value="1"/>
</dbReference>
<protein>
    <submittedName>
        <fullName evidence="2">Corrinoid ABC transporter substrate-binding protein</fullName>
    </submittedName>
</protein>
<evidence type="ECO:0000313" key="2">
    <source>
        <dbReference type="EMBL" id="ANU07660.1"/>
    </source>
</evidence>
<dbReference type="InterPro" id="IPR002491">
    <property type="entry name" value="ABC_transptr_periplasmic_BD"/>
</dbReference>
<evidence type="ECO:0000259" key="1">
    <source>
        <dbReference type="Pfam" id="PF01497"/>
    </source>
</evidence>
<dbReference type="KEGG" id="anh:A6F65_01354"/>
<keyword evidence="3" id="KW-1185">Reference proteome</keyword>
<evidence type="ECO:0000313" key="3">
    <source>
        <dbReference type="Proteomes" id="UP000092698"/>
    </source>
</evidence>
<dbReference type="AlphaFoldDB" id="A0A1C7D851"/>
<reference evidence="2 3" key="1">
    <citation type="submission" date="2016-07" db="EMBL/GenBank/DDBJ databases">
        <title>Complete genome sequence of Altererythrobacter namhicola JCM 16345T, containing esterase-encoding genes.</title>
        <authorList>
            <person name="Cheng H."/>
            <person name="Wu Y.-H."/>
            <person name="Jian S.-L."/>
            <person name="Huo Y.-Y."/>
            <person name="Wang C.-S."/>
            <person name="Xu X.-W."/>
        </authorList>
    </citation>
    <scope>NUCLEOTIDE SEQUENCE [LARGE SCALE GENOMIC DNA]</scope>
    <source>
        <strain evidence="2 3">JCM 16345</strain>
    </source>
</reference>
<dbReference type="Pfam" id="PF01497">
    <property type="entry name" value="Peripla_BP_2"/>
    <property type="match status" value="1"/>
</dbReference>
<sequence length="271" mass="27928">MRMALLLPFLLAACSQGEERPAAQRTDGLPTIVSLNPCTDAVLAEVAEPGQLLAISHYSQDPSSSSMPLDLARNYRVTGGTVEEVIALGPDIVVAGAFLAPATQAAFQRLGIQVETFGIVSSPAESAEQVERLARIAGNPAGGEALNARIADSLEAARWDGEAVPALLWQQGGIVAGDGALVSNLLLHAGFSSHAAARGLGQGAYVPLERVLADPPAVVIAAGGERALAHPALSAMEGTQYARLDPALTYCGGPTIIRAVEALAQIRRDVG</sequence>
<dbReference type="Gene3D" id="3.40.50.1980">
    <property type="entry name" value="Nitrogenase molybdenum iron protein domain"/>
    <property type="match status" value="2"/>
</dbReference>
<dbReference type="Proteomes" id="UP000092698">
    <property type="component" value="Chromosome"/>
</dbReference>
<proteinExistence type="predicted"/>
<dbReference type="EMBL" id="CP016545">
    <property type="protein sequence ID" value="ANU07660.1"/>
    <property type="molecule type" value="Genomic_DNA"/>
</dbReference>